<accession>A0A1I0CC64</accession>
<keyword evidence="1" id="KW-0378">Hydrolase</keyword>
<evidence type="ECO:0000256" key="1">
    <source>
        <dbReference type="ARBA" id="ARBA00022801"/>
    </source>
</evidence>
<dbReference type="GO" id="GO:0015949">
    <property type="term" value="P:nucleobase-containing small molecule interconversion"/>
    <property type="evidence" value="ECO:0007669"/>
    <property type="project" value="TreeGrafter"/>
</dbReference>
<keyword evidence="5" id="KW-1185">Reference proteome</keyword>
<dbReference type="GO" id="GO:0008894">
    <property type="term" value="F:guanosine-5'-triphosphate,3'-diphosphate diphosphatase activity"/>
    <property type="evidence" value="ECO:0007669"/>
    <property type="project" value="TreeGrafter"/>
</dbReference>
<evidence type="ECO:0000259" key="2">
    <source>
        <dbReference type="Pfam" id="PF02541"/>
    </source>
</evidence>
<dbReference type="Gene3D" id="3.30.420.150">
    <property type="entry name" value="Exopolyphosphatase. Domain 2"/>
    <property type="match status" value="1"/>
</dbReference>
<feature type="domain" description="Ppx/GppA phosphatase N-terminal" evidence="2">
    <location>
        <begin position="26"/>
        <end position="303"/>
    </location>
</feature>
<dbReference type="STRING" id="1123402.SAMN02583745_01549"/>
<proteinExistence type="predicted"/>
<evidence type="ECO:0000259" key="3">
    <source>
        <dbReference type="Pfam" id="PF21447"/>
    </source>
</evidence>
<dbReference type="InterPro" id="IPR003695">
    <property type="entry name" value="Ppx_GppA_N"/>
</dbReference>
<dbReference type="InterPro" id="IPR030673">
    <property type="entry name" value="PyroPPase_GppA_Ppx"/>
</dbReference>
<evidence type="ECO:0000313" key="5">
    <source>
        <dbReference type="Proteomes" id="UP000242642"/>
    </source>
</evidence>
<dbReference type="InterPro" id="IPR050273">
    <property type="entry name" value="GppA/Ppx_hydrolase"/>
</dbReference>
<reference evidence="5" key="1">
    <citation type="submission" date="2016-10" db="EMBL/GenBank/DDBJ databases">
        <authorList>
            <person name="Varghese N."/>
            <person name="Submissions S."/>
        </authorList>
    </citation>
    <scope>NUCLEOTIDE SEQUENCE [LARGE SCALE GENOMIC DNA]</scope>
    <source>
        <strain evidence="5">DSM 18579</strain>
    </source>
</reference>
<dbReference type="Pfam" id="PF21447">
    <property type="entry name" value="Ppx-GppA_III"/>
    <property type="match status" value="1"/>
</dbReference>
<dbReference type="PANTHER" id="PTHR30005">
    <property type="entry name" value="EXOPOLYPHOSPHATASE"/>
    <property type="match status" value="1"/>
</dbReference>
<dbReference type="SUPFAM" id="SSF53067">
    <property type="entry name" value="Actin-like ATPase domain"/>
    <property type="match status" value="2"/>
</dbReference>
<organism evidence="4 5">
    <name type="scientific">Thorsellia anophelis DSM 18579</name>
    <dbReference type="NCBI Taxonomy" id="1123402"/>
    <lineage>
        <taxon>Bacteria</taxon>
        <taxon>Pseudomonadati</taxon>
        <taxon>Pseudomonadota</taxon>
        <taxon>Gammaproteobacteria</taxon>
        <taxon>Enterobacterales</taxon>
        <taxon>Thorselliaceae</taxon>
        <taxon>Thorsellia</taxon>
    </lineage>
</organism>
<dbReference type="EMBL" id="FOHV01000010">
    <property type="protein sequence ID" value="SET16523.1"/>
    <property type="molecule type" value="Genomic_DNA"/>
</dbReference>
<dbReference type="RefSeq" id="WP_093319347.1">
    <property type="nucleotide sequence ID" value="NZ_FOHV01000010.1"/>
</dbReference>
<dbReference type="OrthoDB" id="9793035at2"/>
<sequence length="519" mass="58456">MIENLPRDNDLFAIIDLGSNSFHLLIARFLHGRLHPIQRVRRKVQLASGLDTNNLLNEQSIKRGLECIAIFADRVGHFNPVNVRAVATATLRLAHNREQFISRAERLLGHKIEVIDGEKEASLIYLGASLASHDQPKRLVIDIGGASTEIIIGDDLDIRYLKSLSVGCVTWQQQFFTSKIISLNQFDEATNKAKLIFLKEKSELSHLDWDVALSACGTIQTLNEIMIAQRLGSEITLDILYKLKDQIIQSTQLGLITVKGLFLDKAVVFTSGLSILIGLFEALEIQTLVPTDGALREGLLASFEFTHQNAIDDNAAISYIQNRYQVDVEQANRVQAQLERFILSNSATITLSTRIKKILRYCIALHEIGLVVDLKNTNQHASYLIHHIPQLGLTSYEKILISLWLQMLNPQKIKVTQLVKQSVLDLVDATLLSIMIKLAVISCSHRDDRFVAPFVVKIFKKNSHSNQIIDANNLDSIELIELQISKSYLLTHPLVSAYLQELIHEIKYEVKINIKLSRL</sequence>
<dbReference type="FunFam" id="3.30.420.40:FF:000023">
    <property type="entry name" value="Guanosine-5'-triphosphate,3'-diphosphate pyrophosphatase"/>
    <property type="match status" value="1"/>
</dbReference>
<dbReference type="AlphaFoldDB" id="A0A1I0CC64"/>
<protein>
    <submittedName>
        <fullName evidence="4">Exopolyphosphatase / guanosine-5'-triphosphate,3'-diphosphate pyrophosphatase</fullName>
    </submittedName>
</protein>
<dbReference type="Pfam" id="PF02541">
    <property type="entry name" value="Ppx-GppA"/>
    <property type="match status" value="1"/>
</dbReference>
<dbReference type="CDD" id="cd24053">
    <property type="entry name" value="ASKHA_NBD_EcPPX-GppA-like"/>
    <property type="match status" value="1"/>
</dbReference>
<dbReference type="InterPro" id="IPR043129">
    <property type="entry name" value="ATPase_NBD"/>
</dbReference>
<dbReference type="Gene3D" id="3.30.420.40">
    <property type="match status" value="1"/>
</dbReference>
<dbReference type="PANTHER" id="PTHR30005:SF0">
    <property type="entry name" value="RETROGRADE REGULATION PROTEIN 2"/>
    <property type="match status" value="1"/>
</dbReference>
<evidence type="ECO:0000313" key="4">
    <source>
        <dbReference type="EMBL" id="SET16523.1"/>
    </source>
</evidence>
<feature type="domain" description="Ppx/GppA phosphatase C-terminal" evidence="3">
    <location>
        <begin position="316"/>
        <end position="500"/>
    </location>
</feature>
<dbReference type="Gene3D" id="1.10.3210.10">
    <property type="entry name" value="Hypothetical protein af1432"/>
    <property type="match status" value="1"/>
</dbReference>
<dbReference type="InterPro" id="IPR048950">
    <property type="entry name" value="Ppx_GppA_C"/>
</dbReference>
<dbReference type="Proteomes" id="UP000242642">
    <property type="component" value="Unassembled WGS sequence"/>
</dbReference>
<dbReference type="SUPFAM" id="SSF109604">
    <property type="entry name" value="HD-domain/PDEase-like"/>
    <property type="match status" value="1"/>
</dbReference>
<gene>
    <name evidence="4" type="ORF">SAMN02583745_01549</name>
</gene>
<dbReference type="PIRSF" id="PIRSF001267">
    <property type="entry name" value="Pyrophosphatase_GppA_Ppx"/>
    <property type="match status" value="1"/>
</dbReference>
<name>A0A1I0CC64_9GAMM</name>